<feature type="transmembrane region" description="Helical" evidence="6">
    <location>
        <begin position="20"/>
        <end position="38"/>
    </location>
</feature>
<feature type="transmembrane region" description="Helical" evidence="6">
    <location>
        <begin position="99"/>
        <end position="129"/>
    </location>
</feature>
<keyword evidence="7" id="KW-0808">Transferase</keyword>
<dbReference type="Pfam" id="PF01040">
    <property type="entry name" value="UbiA"/>
    <property type="match status" value="1"/>
</dbReference>
<protein>
    <submittedName>
        <fullName evidence="7">4-hydroxybenzoate polyprenyltransferase</fullName>
    </submittedName>
</protein>
<evidence type="ECO:0000256" key="4">
    <source>
        <dbReference type="ARBA" id="ARBA00022989"/>
    </source>
</evidence>
<dbReference type="InterPro" id="IPR000537">
    <property type="entry name" value="UbiA_prenyltransferase"/>
</dbReference>
<keyword evidence="2" id="KW-1003">Cell membrane</keyword>
<sequence>MTQQLPKNFSFPGFVKLIRVQNLLIIVLTQYLTALYLLEGIGILNLELFLLSLSTVFLAAAGYIINDYYDVKIDYINKPEKVIVGKVIKRRVVLFWHTFLNFAAIIIGAFLDWKIGAIHFASAFMLWLYSNQLKRLPFVGNFIVAVLTGLSISIISLYFGQKPVLVHTFGLFAFAISLIREIIKDMEDWKGDADFGCKTLPIIWGIRKTKLVLYVLISLFYFLIFYMTQFLENDILYFYFSGLTLFVIYFIHKLSQADTIKHYHFLSNFCKVIMLSGILSMLFF</sequence>
<dbReference type="InterPro" id="IPR050475">
    <property type="entry name" value="Prenyltransferase_related"/>
</dbReference>
<evidence type="ECO:0000313" key="7">
    <source>
        <dbReference type="EMBL" id="SMG43679.1"/>
    </source>
</evidence>
<feature type="transmembrane region" description="Helical" evidence="6">
    <location>
        <begin position="211"/>
        <end position="229"/>
    </location>
</feature>
<feature type="transmembrane region" description="Helical" evidence="6">
    <location>
        <begin position="45"/>
        <end position="65"/>
    </location>
</feature>
<keyword evidence="8" id="KW-1185">Reference proteome</keyword>
<keyword evidence="4 6" id="KW-1133">Transmembrane helix</keyword>
<dbReference type="AlphaFoldDB" id="A0A1X7KQ02"/>
<dbReference type="Gene3D" id="1.20.120.1780">
    <property type="entry name" value="UbiA prenyltransferase"/>
    <property type="match status" value="1"/>
</dbReference>
<dbReference type="PANTHER" id="PTHR42723">
    <property type="entry name" value="CHLOROPHYLL SYNTHASE"/>
    <property type="match status" value="1"/>
</dbReference>
<dbReference type="STRING" id="1028.SAMN05661096_03051"/>
<dbReference type="GO" id="GO:0016020">
    <property type="term" value="C:membrane"/>
    <property type="evidence" value="ECO:0007669"/>
    <property type="project" value="UniProtKB-SubCell"/>
</dbReference>
<evidence type="ECO:0000313" key="8">
    <source>
        <dbReference type="Proteomes" id="UP000193804"/>
    </source>
</evidence>
<evidence type="ECO:0000256" key="6">
    <source>
        <dbReference type="SAM" id="Phobius"/>
    </source>
</evidence>
<dbReference type="InterPro" id="IPR044878">
    <property type="entry name" value="UbiA_sf"/>
</dbReference>
<dbReference type="GO" id="GO:0016765">
    <property type="term" value="F:transferase activity, transferring alkyl or aryl (other than methyl) groups"/>
    <property type="evidence" value="ECO:0007669"/>
    <property type="project" value="InterPro"/>
</dbReference>
<name>A0A1X7KQ02_9BACT</name>
<feature type="transmembrane region" description="Helical" evidence="6">
    <location>
        <begin position="164"/>
        <end position="183"/>
    </location>
</feature>
<gene>
    <name evidence="7" type="ORF">SAMN05661096_03051</name>
</gene>
<dbReference type="Proteomes" id="UP000193804">
    <property type="component" value="Unassembled WGS sequence"/>
</dbReference>
<dbReference type="RefSeq" id="WP_245830871.1">
    <property type="nucleotide sequence ID" value="NZ_FXAW01000006.1"/>
</dbReference>
<feature type="transmembrane region" description="Helical" evidence="6">
    <location>
        <begin position="136"/>
        <end position="158"/>
    </location>
</feature>
<feature type="transmembrane region" description="Helical" evidence="6">
    <location>
        <begin position="263"/>
        <end position="283"/>
    </location>
</feature>
<keyword evidence="3 6" id="KW-0812">Transmembrane</keyword>
<comment type="subcellular location">
    <subcellularLocation>
        <location evidence="1">Membrane</location>
        <topology evidence="1">Multi-pass membrane protein</topology>
    </subcellularLocation>
</comment>
<evidence type="ECO:0000256" key="3">
    <source>
        <dbReference type="ARBA" id="ARBA00022692"/>
    </source>
</evidence>
<evidence type="ECO:0000256" key="1">
    <source>
        <dbReference type="ARBA" id="ARBA00004141"/>
    </source>
</evidence>
<organism evidence="7 8">
    <name type="scientific">Marivirga sericea</name>
    <dbReference type="NCBI Taxonomy" id="1028"/>
    <lineage>
        <taxon>Bacteria</taxon>
        <taxon>Pseudomonadati</taxon>
        <taxon>Bacteroidota</taxon>
        <taxon>Cytophagia</taxon>
        <taxon>Cytophagales</taxon>
        <taxon>Marivirgaceae</taxon>
        <taxon>Marivirga</taxon>
    </lineage>
</organism>
<keyword evidence="5 6" id="KW-0472">Membrane</keyword>
<dbReference type="PANTHER" id="PTHR42723:SF1">
    <property type="entry name" value="CHLOROPHYLL SYNTHASE, CHLOROPLASTIC"/>
    <property type="match status" value="1"/>
</dbReference>
<feature type="transmembrane region" description="Helical" evidence="6">
    <location>
        <begin position="235"/>
        <end position="251"/>
    </location>
</feature>
<evidence type="ECO:0000256" key="5">
    <source>
        <dbReference type="ARBA" id="ARBA00023136"/>
    </source>
</evidence>
<dbReference type="CDD" id="cd13961">
    <property type="entry name" value="PT_UbiA_DGGGPS"/>
    <property type="match status" value="1"/>
</dbReference>
<dbReference type="EMBL" id="FXAW01000006">
    <property type="protein sequence ID" value="SMG43679.1"/>
    <property type="molecule type" value="Genomic_DNA"/>
</dbReference>
<dbReference type="Gene3D" id="1.10.357.140">
    <property type="entry name" value="UbiA prenyltransferase"/>
    <property type="match status" value="1"/>
</dbReference>
<reference evidence="8" key="1">
    <citation type="submission" date="2017-04" db="EMBL/GenBank/DDBJ databases">
        <authorList>
            <person name="Varghese N."/>
            <person name="Submissions S."/>
        </authorList>
    </citation>
    <scope>NUCLEOTIDE SEQUENCE [LARGE SCALE GENOMIC DNA]</scope>
    <source>
        <strain evidence="8">DSM 4125</strain>
    </source>
</reference>
<evidence type="ECO:0000256" key="2">
    <source>
        <dbReference type="ARBA" id="ARBA00022475"/>
    </source>
</evidence>
<accession>A0A1X7KQ02</accession>
<dbReference type="NCBIfam" id="NF009513">
    <property type="entry name" value="PRK12872.1-3"/>
    <property type="match status" value="1"/>
</dbReference>
<proteinExistence type="predicted"/>